<dbReference type="InterPro" id="IPR013785">
    <property type="entry name" value="Aldolase_TIM"/>
</dbReference>
<dbReference type="InterPro" id="IPR020625">
    <property type="entry name" value="Schiff_base-form_aldolases_AS"/>
</dbReference>
<comment type="function">
    <text evidence="1 12">Catalyzes the condensation of (S)-aspartate-beta-semialdehyde [(S)-ASA] and pyruvate to 4-hydroxy-tetrahydrodipicolinate (HTPA).</text>
</comment>
<dbReference type="PANTHER" id="PTHR12128:SF66">
    <property type="entry name" value="4-HYDROXY-2-OXOGLUTARATE ALDOLASE, MITOCHONDRIAL"/>
    <property type="match status" value="1"/>
</dbReference>
<reference evidence="17 18" key="1">
    <citation type="submission" date="2013-04" db="EMBL/GenBank/DDBJ databases">
        <title>The Genome Sequence of Parabacteroides goldsteinii DSM 19448.</title>
        <authorList>
            <consortium name="The Broad Institute Genomics Platform"/>
            <person name="Earl A."/>
            <person name="Ward D."/>
            <person name="Feldgarden M."/>
            <person name="Gevers D."/>
            <person name="Martens E."/>
            <person name="Sakamoto M."/>
            <person name="Benno Y."/>
            <person name="Song Y."/>
            <person name="Liu C."/>
            <person name="Lee J."/>
            <person name="Bolanos M."/>
            <person name="Vaisanen M.L."/>
            <person name="Finegold S.M."/>
            <person name="Walker B."/>
            <person name="Young S."/>
            <person name="Zeng Q."/>
            <person name="Gargeya S."/>
            <person name="Fitzgerald M."/>
            <person name="Haas B."/>
            <person name="Abouelleil A."/>
            <person name="Allen A.W."/>
            <person name="Alvarado L."/>
            <person name="Arachchi H.M."/>
            <person name="Berlin A.M."/>
            <person name="Chapman S.B."/>
            <person name="Gainer-Dewar J."/>
            <person name="Goldberg J."/>
            <person name="Griggs A."/>
            <person name="Gujja S."/>
            <person name="Hansen M."/>
            <person name="Howarth C."/>
            <person name="Imamovic A."/>
            <person name="Ireland A."/>
            <person name="Larimer J."/>
            <person name="McCowan C."/>
            <person name="Murphy C."/>
            <person name="Pearson M."/>
            <person name="Poon T.W."/>
            <person name="Priest M."/>
            <person name="Roberts A."/>
            <person name="Saif S."/>
            <person name="Shea T."/>
            <person name="Sisk P."/>
            <person name="Sykes S."/>
            <person name="Wortman J."/>
            <person name="Nusbaum C."/>
            <person name="Birren B."/>
        </authorList>
    </citation>
    <scope>NUCLEOTIDE SEQUENCE [LARGE SCALE GENOMIC DNA]</scope>
    <source>
        <strain evidence="17 18">DSM 19448</strain>
    </source>
</reference>
<keyword evidence="16" id="KW-0812">Transmembrane</keyword>
<dbReference type="PATRIC" id="fig|927665.4.peg.4014"/>
<keyword evidence="5 12" id="KW-0963">Cytoplasm</keyword>
<dbReference type="STRING" id="927665.HMPREF1535_03906"/>
<keyword evidence="16" id="KW-1133">Transmembrane helix</keyword>
<evidence type="ECO:0000256" key="4">
    <source>
        <dbReference type="ARBA" id="ARBA00012086"/>
    </source>
</evidence>
<evidence type="ECO:0000256" key="5">
    <source>
        <dbReference type="ARBA" id="ARBA00022490"/>
    </source>
</evidence>
<comment type="subunit">
    <text evidence="12">Homotetramer; dimer of dimers.</text>
</comment>
<dbReference type="SMART" id="SM01130">
    <property type="entry name" value="DHDPS"/>
    <property type="match status" value="1"/>
</dbReference>
<comment type="catalytic activity">
    <reaction evidence="11 12">
        <text>L-aspartate 4-semialdehyde + pyruvate = (2S,4S)-4-hydroxy-2,3,4,5-tetrahydrodipicolinate + H2O + H(+)</text>
        <dbReference type="Rhea" id="RHEA:34171"/>
        <dbReference type="ChEBI" id="CHEBI:15361"/>
        <dbReference type="ChEBI" id="CHEBI:15377"/>
        <dbReference type="ChEBI" id="CHEBI:15378"/>
        <dbReference type="ChEBI" id="CHEBI:67139"/>
        <dbReference type="ChEBI" id="CHEBI:537519"/>
        <dbReference type="EC" id="4.3.3.7"/>
    </reaction>
</comment>
<feature type="site" description="Part of a proton relay during catalysis" evidence="12">
    <location>
        <position position="111"/>
    </location>
</feature>
<evidence type="ECO:0000256" key="13">
    <source>
        <dbReference type="PIRNR" id="PIRNR001365"/>
    </source>
</evidence>
<keyword evidence="9 12" id="KW-0456">Lyase</keyword>
<evidence type="ECO:0000256" key="3">
    <source>
        <dbReference type="ARBA" id="ARBA00007592"/>
    </source>
</evidence>
<evidence type="ECO:0000256" key="14">
    <source>
        <dbReference type="PIRSR" id="PIRSR001365-1"/>
    </source>
</evidence>
<dbReference type="GeneID" id="69980519"/>
<keyword evidence="7 12" id="KW-0220">Diaminopimelate biosynthesis</keyword>
<proteinExistence type="inferred from homology"/>
<accession>A0A0F5IT72</accession>
<organism evidence="17 18">
    <name type="scientific">Parabacteroides goldsteinii DSM 19448 = WAL 12034</name>
    <dbReference type="NCBI Taxonomy" id="927665"/>
    <lineage>
        <taxon>Bacteria</taxon>
        <taxon>Pseudomonadati</taxon>
        <taxon>Bacteroidota</taxon>
        <taxon>Bacteroidia</taxon>
        <taxon>Bacteroidales</taxon>
        <taxon>Tannerellaceae</taxon>
        <taxon>Parabacteroides</taxon>
    </lineage>
</organism>
<evidence type="ECO:0000256" key="1">
    <source>
        <dbReference type="ARBA" id="ARBA00003294"/>
    </source>
</evidence>
<evidence type="ECO:0000256" key="9">
    <source>
        <dbReference type="ARBA" id="ARBA00023239"/>
    </source>
</evidence>
<feature type="binding site" evidence="12 15">
    <location>
        <position position="49"/>
    </location>
    <ligand>
        <name>pyruvate</name>
        <dbReference type="ChEBI" id="CHEBI:15361"/>
    </ligand>
</feature>
<dbReference type="PIRSF" id="PIRSF001365">
    <property type="entry name" value="DHDPS"/>
    <property type="match status" value="1"/>
</dbReference>
<protein>
    <recommendedName>
        <fullName evidence="4 12">4-hydroxy-tetrahydrodipicolinate synthase</fullName>
        <shortName evidence="12">HTPA synthase</shortName>
        <ecNumber evidence="4 12">4.3.3.7</ecNumber>
    </recommendedName>
</protein>
<dbReference type="CDD" id="cd00950">
    <property type="entry name" value="DHDPS"/>
    <property type="match status" value="1"/>
</dbReference>
<comment type="caution">
    <text evidence="12">Was originally thought to be a dihydrodipicolinate synthase (DHDPS), catalyzing the condensation of (S)-aspartate-beta-semialdehyde [(S)-ASA] and pyruvate to dihydrodipicolinate (DHDP). However, it was shown in E.coli that the product of the enzymatic reaction is not dihydrodipicolinate but in fact (4S)-4-hydroxy-2,3,4,5-tetrahydro-(2S)-dipicolinic acid (HTPA), and that the consecutive dehydration reaction leading to DHDP is not spontaneous but catalyzed by DapB.</text>
</comment>
<evidence type="ECO:0000256" key="11">
    <source>
        <dbReference type="ARBA" id="ARBA00047836"/>
    </source>
</evidence>
<dbReference type="InterPro" id="IPR005263">
    <property type="entry name" value="DapA"/>
</dbReference>
<feature type="active site" description="Proton donor/acceptor" evidence="12 14">
    <location>
        <position position="137"/>
    </location>
</feature>
<dbReference type="Gene3D" id="3.20.20.70">
    <property type="entry name" value="Aldolase class I"/>
    <property type="match status" value="1"/>
</dbReference>
<keyword evidence="8 12" id="KW-0457">Lysine biosynthesis</keyword>
<dbReference type="GO" id="GO:0008840">
    <property type="term" value="F:4-hydroxy-tetrahydrodipicolinate synthase activity"/>
    <property type="evidence" value="ECO:0007669"/>
    <property type="project" value="UniProtKB-UniRule"/>
</dbReference>
<evidence type="ECO:0000256" key="8">
    <source>
        <dbReference type="ARBA" id="ARBA00023154"/>
    </source>
</evidence>
<dbReference type="UniPathway" id="UPA00034">
    <property type="reaction ID" value="UER00017"/>
</dbReference>
<name>A0A0F5IT72_9BACT</name>
<feature type="transmembrane region" description="Helical" evidence="16">
    <location>
        <begin position="195"/>
        <end position="215"/>
    </location>
</feature>
<dbReference type="NCBIfam" id="TIGR00674">
    <property type="entry name" value="dapA"/>
    <property type="match status" value="1"/>
</dbReference>
<dbReference type="HOGENOM" id="CLU_049343_7_1_10"/>
<feature type="active site" description="Schiff-base intermediate with substrate" evidence="12 14">
    <location>
        <position position="166"/>
    </location>
</feature>
<dbReference type="Proteomes" id="UP000033047">
    <property type="component" value="Unassembled WGS sequence"/>
</dbReference>
<evidence type="ECO:0000256" key="6">
    <source>
        <dbReference type="ARBA" id="ARBA00022605"/>
    </source>
</evidence>
<dbReference type="RefSeq" id="WP_007656941.1">
    <property type="nucleotide sequence ID" value="NZ_KQ033913.1"/>
</dbReference>
<keyword evidence="16" id="KW-0472">Membrane</keyword>
<dbReference type="GO" id="GO:0009089">
    <property type="term" value="P:lysine biosynthetic process via diaminopimelate"/>
    <property type="evidence" value="ECO:0007669"/>
    <property type="project" value="UniProtKB-UniRule"/>
</dbReference>
<dbReference type="EC" id="4.3.3.7" evidence="4 12"/>
<dbReference type="AlphaFoldDB" id="A0A0F5IT72"/>
<dbReference type="InterPro" id="IPR002220">
    <property type="entry name" value="DapA-like"/>
</dbReference>
<keyword evidence="6 12" id="KW-0028">Amino-acid biosynthesis</keyword>
<evidence type="ECO:0000256" key="12">
    <source>
        <dbReference type="HAMAP-Rule" id="MF_00418"/>
    </source>
</evidence>
<evidence type="ECO:0000256" key="7">
    <source>
        <dbReference type="ARBA" id="ARBA00022915"/>
    </source>
</evidence>
<dbReference type="PROSITE" id="PS00666">
    <property type="entry name" value="DHDPS_2"/>
    <property type="match status" value="1"/>
</dbReference>
<keyword evidence="10 12" id="KW-0704">Schiff base</keyword>
<feature type="site" description="Part of a proton relay during catalysis" evidence="12">
    <location>
        <position position="48"/>
    </location>
</feature>
<dbReference type="EMBL" id="AQHV01000021">
    <property type="protein sequence ID" value="KKB48678.1"/>
    <property type="molecule type" value="Genomic_DNA"/>
</dbReference>
<comment type="similarity">
    <text evidence="3 12 13">Belongs to the DapA family.</text>
</comment>
<evidence type="ECO:0000256" key="10">
    <source>
        <dbReference type="ARBA" id="ARBA00023270"/>
    </source>
</evidence>
<sequence length="297" mass="32588">MADINLKGMGVALITPFKDDESVDYDALSKLVDYQVQNGTDYLVVLGTTAETPTLTEEEKKKIISLVVTKVNGRIPIVLGVGGNCTRTIVEKLKNDNFDGIDAILSVVPYYNKPSQEGIYQHYKAIAGATKLPIVLYNVPGRTGVNMTAATTLRIAREFKNVVAVKEASGNITQMDDIIKNKPANFNVISGDDGITFPLITLGAIGVISVIGNAFPREFSRMVRLALAGDYDHARTIHHRFTELFELLFVDGNPAGAKSMLNAMGFIENKLRLPLVPTRITTFEKIRDVLRELSIKC</sequence>
<evidence type="ECO:0000313" key="17">
    <source>
        <dbReference type="EMBL" id="KKB48678.1"/>
    </source>
</evidence>
<evidence type="ECO:0000256" key="15">
    <source>
        <dbReference type="PIRSR" id="PIRSR001365-2"/>
    </source>
</evidence>
<comment type="pathway">
    <text evidence="2 12">Amino-acid biosynthesis; L-lysine biosynthesis via DAP pathway; (S)-tetrahydrodipicolinate from L-aspartate: step 3/4.</text>
</comment>
<dbReference type="GO" id="GO:0005829">
    <property type="term" value="C:cytosol"/>
    <property type="evidence" value="ECO:0007669"/>
    <property type="project" value="TreeGrafter"/>
</dbReference>
<dbReference type="GO" id="GO:0019877">
    <property type="term" value="P:diaminopimelate biosynthetic process"/>
    <property type="evidence" value="ECO:0007669"/>
    <property type="project" value="UniProtKB-UniRule"/>
</dbReference>
<feature type="binding site" evidence="12 15">
    <location>
        <position position="208"/>
    </location>
    <ligand>
        <name>pyruvate</name>
        <dbReference type="ChEBI" id="CHEBI:15361"/>
    </ligand>
</feature>
<evidence type="ECO:0000313" key="18">
    <source>
        <dbReference type="Proteomes" id="UP000033047"/>
    </source>
</evidence>
<dbReference type="PANTHER" id="PTHR12128">
    <property type="entry name" value="DIHYDRODIPICOLINATE SYNTHASE"/>
    <property type="match status" value="1"/>
</dbReference>
<comment type="subcellular location">
    <subcellularLocation>
        <location evidence="12">Cytoplasm</location>
    </subcellularLocation>
</comment>
<gene>
    <name evidence="12" type="primary">dapA</name>
    <name evidence="17" type="ORF">HMPREF1535_03906</name>
</gene>
<dbReference type="PRINTS" id="PR00146">
    <property type="entry name" value="DHPICSNTHASE"/>
</dbReference>
<dbReference type="Pfam" id="PF00701">
    <property type="entry name" value="DHDPS"/>
    <property type="match status" value="1"/>
</dbReference>
<dbReference type="HAMAP" id="MF_00418">
    <property type="entry name" value="DapA"/>
    <property type="match status" value="1"/>
</dbReference>
<comment type="caution">
    <text evidence="17">The sequence shown here is derived from an EMBL/GenBank/DDBJ whole genome shotgun (WGS) entry which is preliminary data.</text>
</comment>
<evidence type="ECO:0000256" key="2">
    <source>
        <dbReference type="ARBA" id="ARBA00005120"/>
    </source>
</evidence>
<dbReference type="SUPFAM" id="SSF51569">
    <property type="entry name" value="Aldolase"/>
    <property type="match status" value="1"/>
</dbReference>
<evidence type="ECO:0000256" key="16">
    <source>
        <dbReference type="SAM" id="Phobius"/>
    </source>
</evidence>